<dbReference type="Proteomes" id="UP001500886">
    <property type="component" value="Unassembled WGS sequence"/>
</dbReference>
<dbReference type="RefSeq" id="WP_344436839.1">
    <property type="nucleotide sequence ID" value="NZ_BAAASL010000015.1"/>
</dbReference>
<evidence type="ECO:0000313" key="1">
    <source>
        <dbReference type="EMBL" id="GAA2720486.1"/>
    </source>
</evidence>
<protein>
    <submittedName>
        <fullName evidence="1">Uncharacterized protein</fullName>
    </submittedName>
</protein>
<keyword evidence="2" id="KW-1185">Reference proteome</keyword>
<reference evidence="1 2" key="1">
    <citation type="journal article" date="2019" name="Int. J. Syst. Evol. Microbiol.">
        <title>The Global Catalogue of Microorganisms (GCM) 10K type strain sequencing project: providing services to taxonomists for standard genome sequencing and annotation.</title>
        <authorList>
            <consortium name="The Broad Institute Genomics Platform"/>
            <consortium name="The Broad Institute Genome Sequencing Center for Infectious Disease"/>
            <person name="Wu L."/>
            <person name="Ma J."/>
        </authorList>
    </citation>
    <scope>NUCLEOTIDE SEQUENCE [LARGE SCALE GENOMIC DNA]</scope>
    <source>
        <strain evidence="1 2">JCM 4542</strain>
    </source>
</reference>
<evidence type="ECO:0000313" key="2">
    <source>
        <dbReference type="Proteomes" id="UP001500886"/>
    </source>
</evidence>
<name>A0ABN3TXG6_9ACTN</name>
<organism evidence="1 2">
    <name type="scientific">Streptomyces luteosporeus</name>
    <dbReference type="NCBI Taxonomy" id="173856"/>
    <lineage>
        <taxon>Bacteria</taxon>
        <taxon>Bacillati</taxon>
        <taxon>Actinomycetota</taxon>
        <taxon>Actinomycetes</taxon>
        <taxon>Kitasatosporales</taxon>
        <taxon>Streptomycetaceae</taxon>
        <taxon>Streptomyces</taxon>
    </lineage>
</organism>
<gene>
    <name evidence="1" type="ORF">GCM10010315_41020</name>
</gene>
<comment type="caution">
    <text evidence="1">The sequence shown here is derived from an EMBL/GenBank/DDBJ whole genome shotgun (WGS) entry which is preliminary data.</text>
</comment>
<sequence length="172" mass="19256">MSDWLKRTIRDGHRAKGELREYVYEIPVPAEPEEADPAGVVLLRLTSEPVPFGQQLTEGGSKQPETAWKYLLRTRLKSGDRRVVVAEPFEGGLPFVVSGVGPWDPEPEGGFQPDVLAARLLAFVSDWRGPEGPLTDDQREWFSWLGPEVNAMLPREETAAVEWMNGQRVSES</sequence>
<proteinExistence type="predicted"/>
<dbReference type="EMBL" id="BAAASL010000015">
    <property type="protein sequence ID" value="GAA2720486.1"/>
    <property type="molecule type" value="Genomic_DNA"/>
</dbReference>
<accession>A0ABN3TXG6</accession>